<dbReference type="Proteomes" id="UP000613401">
    <property type="component" value="Unassembled WGS sequence"/>
</dbReference>
<dbReference type="AlphaFoldDB" id="A0A8H4FJM6"/>
<keyword evidence="4" id="KW-1185">Reference proteome</keyword>
<protein>
    <recommendedName>
        <fullName evidence="5">Ankyrin repeat protein</fullName>
    </recommendedName>
</protein>
<comment type="caution">
    <text evidence="3">The sequence shown here is derived from an EMBL/GenBank/DDBJ whole genome shotgun (WGS) entry which is preliminary data.</text>
</comment>
<reference evidence="3" key="2">
    <citation type="submission" date="2020-03" db="EMBL/GenBank/DDBJ databases">
        <authorList>
            <person name="Fu F.-F."/>
            <person name="Chen J."/>
        </authorList>
    </citation>
    <scope>NUCLEOTIDE SEQUENCE</scope>
    <source>
        <strain evidence="3">Lc1</strain>
    </source>
</reference>
<name>A0A8H4FJM6_COLGL</name>
<dbReference type="PANTHER" id="PTHR24123">
    <property type="entry name" value="ANKYRIN REPEAT-CONTAINING"/>
    <property type="match status" value="1"/>
</dbReference>
<dbReference type="EMBL" id="WVTB01000049">
    <property type="protein sequence ID" value="KAF3804662.1"/>
    <property type="molecule type" value="Genomic_DNA"/>
</dbReference>
<dbReference type="GeneID" id="69019273"/>
<evidence type="ECO:0000313" key="3">
    <source>
        <dbReference type="EMBL" id="KAF3804662.1"/>
    </source>
</evidence>
<dbReference type="PANTHER" id="PTHR24123:SF141">
    <property type="entry name" value="ANKYRIN 2, ISOFORM U"/>
    <property type="match status" value="1"/>
</dbReference>
<evidence type="ECO:0000256" key="2">
    <source>
        <dbReference type="ARBA" id="ARBA00023043"/>
    </source>
</evidence>
<sequence>METVLSSRQTQYYDVVEPYLNHGNKPGDREYLANILQNWSPEVDPDHVIGWALHYAISERDDVAVRMMIDSGVSVTVRQTQDPGFTPLFAAAQCGTLAMARFFWEQVGPPGRFLPTRKFTPGQLTCLRVAARNGQADVTAYFLEVWDGWQDETDRALVDAASAWCDNTVGVLLAKSSFEPRVIQDALCKSVSRRMILGENPTKRPPAVEDHFCQQRLVCRLIDAGGDADGTDCNPQQPLINIAASYKDSIGALRALLEKGANPNRPGSQGRECIAASITHQRMLSESFYNMGRCPI</sequence>
<evidence type="ECO:0000256" key="1">
    <source>
        <dbReference type="ARBA" id="ARBA00022737"/>
    </source>
</evidence>
<gene>
    <name evidence="3" type="ORF">GCG54_00012150</name>
</gene>
<evidence type="ECO:0008006" key="5">
    <source>
        <dbReference type="Google" id="ProtNLM"/>
    </source>
</evidence>
<dbReference type="Gene3D" id="1.25.40.20">
    <property type="entry name" value="Ankyrin repeat-containing domain"/>
    <property type="match status" value="2"/>
</dbReference>
<evidence type="ECO:0000313" key="4">
    <source>
        <dbReference type="Proteomes" id="UP000613401"/>
    </source>
</evidence>
<organism evidence="3 4">
    <name type="scientific">Colletotrichum gloeosporioides</name>
    <name type="common">Anthracnose fungus</name>
    <name type="synonym">Glomerella cingulata</name>
    <dbReference type="NCBI Taxonomy" id="474922"/>
    <lineage>
        <taxon>Eukaryota</taxon>
        <taxon>Fungi</taxon>
        <taxon>Dikarya</taxon>
        <taxon>Ascomycota</taxon>
        <taxon>Pezizomycotina</taxon>
        <taxon>Sordariomycetes</taxon>
        <taxon>Hypocreomycetidae</taxon>
        <taxon>Glomerellales</taxon>
        <taxon>Glomerellaceae</taxon>
        <taxon>Colletotrichum</taxon>
        <taxon>Colletotrichum gloeosporioides species complex</taxon>
    </lineage>
</organism>
<keyword evidence="1" id="KW-0677">Repeat</keyword>
<dbReference type="RefSeq" id="XP_045263821.1">
    <property type="nucleotide sequence ID" value="XM_045412037.1"/>
</dbReference>
<dbReference type="InterPro" id="IPR051165">
    <property type="entry name" value="Multifunctional_ANK_Repeat"/>
</dbReference>
<dbReference type="SUPFAM" id="SSF48403">
    <property type="entry name" value="Ankyrin repeat"/>
    <property type="match status" value="1"/>
</dbReference>
<keyword evidence="2" id="KW-0040">ANK repeat</keyword>
<dbReference type="InterPro" id="IPR036770">
    <property type="entry name" value="Ankyrin_rpt-contain_sf"/>
</dbReference>
<accession>A0A8H4FJM6</accession>
<proteinExistence type="predicted"/>
<reference evidence="3" key="1">
    <citation type="journal article" date="2020" name="Phytopathology">
        <title>Genome sequence and comparative analysis of Colletotrichum gloeosporioides isolated from Liriodendron leaves.</title>
        <authorList>
            <person name="Fu F.F."/>
            <person name="Hao Z."/>
            <person name="Wang P."/>
            <person name="Lu Y."/>
            <person name="Xue L.J."/>
            <person name="Wei G."/>
            <person name="Tian Y."/>
            <person name="Baishi H."/>
            <person name="Xu H."/>
            <person name="Shi J."/>
            <person name="Cheng T."/>
            <person name="Wang G."/>
            <person name="Yi Y."/>
            <person name="Chen J."/>
        </authorList>
    </citation>
    <scope>NUCLEOTIDE SEQUENCE</scope>
    <source>
        <strain evidence="3">Lc1</strain>
    </source>
</reference>